<dbReference type="PANTHER" id="PTHR43531:SF14">
    <property type="entry name" value="METHYL-ACCEPTING CHEMOTAXIS PROTEIN I-RELATED"/>
    <property type="match status" value="1"/>
</dbReference>
<dbReference type="SMART" id="SM00283">
    <property type="entry name" value="MA"/>
    <property type="match status" value="1"/>
</dbReference>
<accession>A0A246WS63</accession>
<feature type="coiled-coil region" evidence="5">
    <location>
        <begin position="472"/>
        <end position="499"/>
    </location>
</feature>
<dbReference type="PANTHER" id="PTHR43531">
    <property type="entry name" value="PROTEIN ICFG"/>
    <property type="match status" value="1"/>
</dbReference>
<feature type="transmembrane region" description="Helical" evidence="7">
    <location>
        <begin position="12"/>
        <end position="34"/>
    </location>
</feature>
<evidence type="ECO:0000259" key="9">
    <source>
        <dbReference type="PROSITE" id="PS50885"/>
    </source>
</evidence>
<dbReference type="PROSITE" id="PS50111">
    <property type="entry name" value="CHEMOTAXIS_TRANSDUC_2"/>
    <property type="match status" value="1"/>
</dbReference>
<dbReference type="GO" id="GO:0006935">
    <property type="term" value="P:chemotaxis"/>
    <property type="evidence" value="ECO:0007669"/>
    <property type="project" value="InterPro"/>
</dbReference>
<dbReference type="Pfam" id="PF00672">
    <property type="entry name" value="HAMP"/>
    <property type="match status" value="1"/>
</dbReference>
<dbReference type="SMART" id="SM00304">
    <property type="entry name" value="HAMP"/>
    <property type="match status" value="1"/>
</dbReference>
<proteinExistence type="inferred from homology"/>
<gene>
    <name evidence="10" type="ORF">CEJ42_10480</name>
</gene>
<dbReference type="CDD" id="cd11386">
    <property type="entry name" value="MCP_signal"/>
    <property type="match status" value="1"/>
</dbReference>
<keyword evidence="7" id="KW-0472">Membrane</keyword>
<dbReference type="GO" id="GO:0004888">
    <property type="term" value="F:transmembrane signaling receptor activity"/>
    <property type="evidence" value="ECO:0007669"/>
    <property type="project" value="InterPro"/>
</dbReference>
<feature type="domain" description="HAMP" evidence="9">
    <location>
        <begin position="215"/>
        <end position="267"/>
    </location>
</feature>
<keyword evidence="5" id="KW-0175">Coiled coil</keyword>
<evidence type="ECO:0000256" key="7">
    <source>
        <dbReference type="SAM" id="Phobius"/>
    </source>
</evidence>
<dbReference type="Pfam" id="PF05227">
    <property type="entry name" value="CHASE3"/>
    <property type="match status" value="1"/>
</dbReference>
<dbReference type="AlphaFoldDB" id="A0A246WS63"/>
<feature type="region of interest" description="Disordered" evidence="6">
    <location>
        <begin position="526"/>
        <end position="548"/>
    </location>
</feature>
<dbReference type="Proteomes" id="UP000197596">
    <property type="component" value="Unassembled WGS sequence"/>
</dbReference>
<dbReference type="PROSITE" id="PS50885">
    <property type="entry name" value="HAMP"/>
    <property type="match status" value="1"/>
</dbReference>
<name>A0A246WS63_9BURK</name>
<feature type="transmembrane region" description="Helical" evidence="7">
    <location>
        <begin position="190"/>
        <end position="213"/>
    </location>
</feature>
<feature type="domain" description="Methyl-accepting transducer" evidence="8">
    <location>
        <begin position="272"/>
        <end position="501"/>
    </location>
</feature>
<keyword evidence="4" id="KW-0807">Transducer</keyword>
<dbReference type="CDD" id="cd06225">
    <property type="entry name" value="HAMP"/>
    <property type="match status" value="1"/>
</dbReference>
<evidence type="ECO:0000256" key="6">
    <source>
        <dbReference type="SAM" id="MobiDB-lite"/>
    </source>
</evidence>
<dbReference type="InterPro" id="IPR004089">
    <property type="entry name" value="MCPsignal_dom"/>
</dbReference>
<dbReference type="InterPro" id="IPR007891">
    <property type="entry name" value="CHASE3"/>
</dbReference>
<dbReference type="InterPro" id="IPR051310">
    <property type="entry name" value="MCP_chemotaxis"/>
</dbReference>
<dbReference type="EMBL" id="NJGU01000005">
    <property type="protein sequence ID" value="OWY29271.1"/>
    <property type="molecule type" value="Genomic_DNA"/>
</dbReference>
<comment type="subcellular location">
    <subcellularLocation>
        <location evidence="1">Membrane</location>
    </subcellularLocation>
</comment>
<keyword evidence="2" id="KW-0488">Methylation</keyword>
<evidence type="ECO:0000256" key="4">
    <source>
        <dbReference type="PROSITE-ProRule" id="PRU00284"/>
    </source>
</evidence>
<reference evidence="10 11" key="1">
    <citation type="submission" date="2017-06" db="EMBL/GenBank/DDBJ databases">
        <title>Herbaspirillum phytohormonus sp. nov., isolated from the root nodule of Robinia pseudoacacia in lead-zinc mine.</title>
        <authorList>
            <person name="Fan M."/>
            <person name="Lin Y."/>
        </authorList>
    </citation>
    <scope>NUCLEOTIDE SEQUENCE [LARGE SCALE GENOMIC DNA]</scope>
    <source>
        <strain evidence="10 11">HZ10</strain>
    </source>
</reference>
<dbReference type="CDD" id="cd19410">
    <property type="entry name" value="HK9-like_sensor"/>
    <property type="match status" value="1"/>
</dbReference>
<evidence type="ECO:0000313" key="10">
    <source>
        <dbReference type="EMBL" id="OWY29271.1"/>
    </source>
</evidence>
<comment type="caution">
    <text evidence="10">The sequence shown here is derived from an EMBL/GenBank/DDBJ whole genome shotgun (WGS) entry which is preliminary data.</text>
</comment>
<dbReference type="Pfam" id="PF00015">
    <property type="entry name" value="MCPsignal"/>
    <property type="match status" value="1"/>
</dbReference>
<dbReference type="GO" id="GO:0007165">
    <property type="term" value="P:signal transduction"/>
    <property type="evidence" value="ECO:0007669"/>
    <property type="project" value="UniProtKB-KW"/>
</dbReference>
<dbReference type="PRINTS" id="PR00260">
    <property type="entry name" value="CHEMTRNSDUCR"/>
</dbReference>
<sequence>MKLTDLKIGSRLYIGFGMVAAILVILVSVASVNFKRLSTANEWNTHTYVVRDEVKGVLESLLNIESGQRGFSLTGADASLEPLNAGVKSFAEHLNKARELTADNAAQQDRLRKLSEAQQRWMANAIEPALALRRAVRDGSRPVQDAVAFEQAGRGKAEMDGMRAVIAQIDTAESSLLEQRAKDAAALQTLTAATLIGGGLIAIALAAMLALWLSRNITRPLAQAIALARKVADGDLSTRIVVASKDETGQLIGALKDMNDGLVRIVTGVRQGTDTIATASSEISSGNLELSARTEEQAASLEQTASSMEELTSTVQQNTTNAREADRMAQEATDVAGTGGAVVNSAVQTMEAINESSRRIVDIIGVIDGIAFQTNILALNAAVEAARAGEQGRGFAVVASEVRSLAQRSASAAKEIKQLIGDSVEKVQSGSRLVNEAGQTMSKVVDSVHRVGHMIGDISMASDEQRTGIEQVNQAVVQMDQVTQQNAALVEEAAAASQSLLEQAQKLAQMVGVFRLPVEHGATAAMQETPLTPAGYRGRRNPPLLPTT</sequence>
<evidence type="ECO:0000313" key="11">
    <source>
        <dbReference type="Proteomes" id="UP000197596"/>
    </source>
</evidence>
<dbReference type="InterPro" id="IPR004090">
    <property type="entry name" value="Chemotax_Me-accpt_rcpt"/>
</dbReference>
<dbReference type="RefSeq" id="WP_088750988.1">
    <property type="nucleotide sequence ID" value="NZ_NJGU01000005.1"/>
</dbReference>
<dbReference type="GO" id="GO:0005886">
    <property type="term" value="C:plasma membrane"/>
    <property type="evidence" value="ECO:0007669"/>
    <property type="project" value="TreeGrafter"/>
</dbReference>
<protein>
    <submittedName>
        <fullName evidence="10">Chemotaxis protein</fullName>
    </submittedName>
</protein>
<dbReference type="SUPFAM" id="SSF58104">
    <property type="entry name" value="Methyl-accepting chemotaxis protein (MCP) signaling domain"/>
    <property type="match status" value="1"/>
</dbReference>
<dbReference type="InterPro" id="IPR003660">
    <property type="entry name" value="HAMP_dom"/>
</dbReference>
<dbReference type="Gene3D" id="1.10.287.950">
    <property type="entry name" value="Methyl-accepting chemotaxis protein"/>
    <property type="match status" value="1"/>
</dbReference>
<dbReference type="FunFam" id="1.10.287.950:FF:000001">
    <property type="entry name" value="Methyl-accepting chemotaxis sensory transducer"/>
    <property type="match status" value="1"/>
</dbReference>
<organism evidence="10 11">
    <name type="scientific">Herbaspirillum robiniae</name>
    <dbReference type="NCBI Taxonomy" id="2014887"/>
    <lineage>
        <taxon>Bacteria</taxon>
        <taxon>Pseudomonadati</taxon>
        <taxon>Pseudomonadota</taxon>
        <taxon>Betaproteobacteria</taxon>
        <taxon>Burkholderiales</taxon>
        <taxon>Oxalobacteraceae</taxon>
        <taxon>Herbaspirillum</taxon>
    </lineage>
</organism>
<keyword evidence="7" id="KW-0812">Transmembrane</keyword>
<keyword evidence="7" id="KW-1133">Transmembrane helix</keyword>
<evidence type="ECO:0000256" key="3">
    <source>
        <dbReference type="ARBA" id="ARBA00029447"/>
    </source>
</evidence>
<comment type="similarity">
    <text evidence="3">Belongs to the methyl-accepting chemotaxis (MCP) protein family.</text>
</comment>
<evidence type="ECO:0000259" key="8">
    <source>
        <dbReference type="PROSITE" id="PS50111"/>
    </source>
</evidence>
<evidence type="ECO:0000256" key="1">
    <source>
        <dbReference type="ARBA" id="ARBA00004370"/>
    </source>
</evidence>
<evidence type="ECO:0000256" key="5">
    <source>
        <dbReference type="SAM" id="Coils"/>
    </source>
</evidence>
<evidence type="ECO:0000256" key="2">
    <source>
        <dbReference type="ARBA" id="ARBA00022481"/>
    </source>
</evidence>